<proteinExistence type="predicted"/>
<protein>
    <submittedName>
        <fullName evidence="4">GNAT family N-acetyltransferase</fullName>
    </submittedName>
</protein>
<dbReference type="KEGG" id="crz:D1345_14310"/>
<dbReference type="InterPro" id="IPR016181">
    <property type="entry name" value="Acyl_CoA_acyltransferase"/>
</dbReference>
<reference evidence="4 5" key="1">
    <citation type="submission" date="2018-08" db="EMBL/GenBank/DDBJ databases">
        <title>Complete genome sequence of JP2-74.</title>
        <authorList>
            <person name="Wu L."/>
        </authorList>
    </citation>
    <scope>NUCLEOTIDE SEQUENCE [LARGE SCALE GENOMIC DNA]</scope>
    <source>
        <strain evidence="4 5">JP2-74</strain>
    </source>
</reference>
<dbReference type="Gene3D" id="3.40.630.30">
    <property type="match status" value="1"/>
</dbReference>
<dbReference type="PANTHER" id="PTHR43877">
    <property type="entry name" value="AMINOALKYLPHOSPHONATE N-ACETYLTRANSFERASE-RELATED-RELATED"/>
    <property type="match status" value="1"/>
</dbReference>
<dbReference type="PANTHER" id="PTHR43877:SF2">
    <property type="entry name" value="AMINOALKYLPHOSPHONATE N-ACETYLTRANSFERASE-RELATED"/>
    <property type="match status" value="1"/>
</dbReference>
<keyword evidence="1" id="KW-0808">Transferase</keyword>
<evidence type="ECO:0000259" key="3">
    <source>
        <dbReference type="PROSITE" id="PS51186"/>
    </source>
</evidence>
<name>A0AAD0WB79_9NEIS</name>
<evidence type="ECO:0000313" key="5">
    <source>
        <dbReference type="Proteomes" id="UP000259465"/>
    </source>
</evidence>
<sequence length="169" mass="18141">MMRIRLAPALAAGDYSRLSALLADSVAGGASVGFLAPLRVSEAAAYWAQVDALLGAGLQLWLAEEGEALLGCVQLAPCQRGNGRHRAEVQKLLVHSACRGRGVARQLMATLEDHAHKQGIRLLVLDTEAGSDAEEVYRKLGWSKSGEIPDYAVSPDGRLHPTAYYFKCL</sequence>
<dbReference type="EMBL" id="CP031968">
    <property type="protein sequence ID" value="AXT49148.1"/>
    <property type="molecule type" value="Genomic_DNA"/>
</dbReference>
<keyword evidence="2" id="KW-0012">Acyltransferase</keyword>
<dbReference type="AlphaFoldDB" id="A0AAD0WB79"/>
<evidence type="ECO:0000313" key="4">
    <source>
        <dbReference type="EMBL" id="AXT49148.1"/>
    </source>
</evidence>
<dbReference type="Proteomes" id="UP000259465">
    <property type="component" value="Chromosome"/>
</dbReference>
<feature type="domain" description="N-acetyltransferase" evidence="3">
    <location>
        <begin position="2"/>
        <end position="169"/>
    </location>
</feature>
<dbReference type="SUPFAM" id="SSF55729">
    <property type="entry name" value="Acyl-CoA N-acyltransferases (Nat)"/>
    <property type="match status" value="1"/>
</dbReference>
<dbReference type="InterPro" id="IPR000182">
    <property type="entry name" value="GNAT_dom"/>
</dbReference>
<keyword evidence="5" id="KW-1185">Reference proteome</keyword>
<dbReference type="GO" id="GO:0016747">
    <property type="term" value="F:acyltransferase activity, transferring groups other than amino-acyl groups"/>
    <property type="evidence" value="ECO:0007669"/>
    <property type="project" value="InterPro"/>
</dbReference>
<accession>A0AAD0WB79</accession>
<dbReference type="CDD" id="cd04301">
    <property type="entry name" value="NAT_SF"/>
    <property type="match status" value="1"/>
</dbReference>
<evidence type="ECO:0000256" key="1">
    <source>
        <dbReference type="ARBA" id="ARBA00022679"/>
    </source>
</evidence>
<dbReference type="Pfam" id="PF00583">
    <property type="entry name" value="Acetyltransf_1"/>
    <property type="match status" value="1"/>
</dbReference>
<dbReference type="PROSITE" id="PS51186">
    <property type="entry name" value="GNAT"/>
    <property type="match status" value="1"/>
</dbReference>
<dbReference type="GeneID" id="58560731"/>
<dbReference type="RefSeq" id="WP_085951928.1">
    <property type="nucleotide sequence ID" value="NZ_CP031968.1"/>
</dbReference>
<evidence type="ECO:0000256" key="2">
    <source>
        <dbReference type="ARBA" id="ARBA00023315"/>
    </source>
</evidence>
<gene>
    <name evidence="4" type="ORF">D1345_14310</name>
</gene>
<organism evidence="4 5">
    <name type="scientific">Chromobacterium rhizoryzae</name>
    <dbReference type="NCBI Taxonomy" id="1778675"/>
    <lineage>
        <taxon>Bacteria</taxon>
        <taxon>Pseudomonadati</taxon>
        <taxon>Pseudomonadota</taxon>
        <taxon>Betaproteobacteria</taxon>
        <taxon>Neisseriales</taxon>
        <taxon>Chromobacteriaceae</taxon>
        <taxon>Chromobacterium</taxon>
    </lineage>
</organism>
<dbReference type="InterPro" id="IPR050832">
    <property type="entry name" value="Bact_Acetyltransf"/>
</dbReference>